<accession>A0AAV4CPQ1</accession>
<evidence type="ECO:0000256" key="1">
    <source>
        <dbReference type="ARBA" id="ARBA00004613"/>
    </source>
</evidence>
<sequence>MENVFKDHIDRVKSAPVMFLKFVWLLLAFWPDTAAAIQRGMKLKASKPEYVVSDSTSLSIKCTFGMAGSKLATLKGLELYRSNINDGGNQEKMADVTSQNLAYGLSQSDISASGQIQEDALSGLYVQYTSNTDGYCRRYSCVAKGLGGNSEELSVSRSIKVKGVNGSLCSKSRQANECCVSSEAVQVQEEAIERLEDEVDEFSTVLQTVKNSEIEIEELREQVSNLTSVPDAFQNCENDLELLKKQFSEFSAQALGELERLSQISSGYGLIFSIDRTQYDVSTLYKKSVYLASRSMARFALEKMNQKCKEYKGYLVEFSDLDEQNFVKGFLRTLGTNKYFTGANDVDSEGNFVYYSSGKPVVNVKWMAENPKVPGDDEDCVQIFPPGLINDRCNAFSRFVCEVPILP</sequence>
<organism evidence="9 10">
    <name type="scientific">Plakobranchus ocellatus</name>
    <dbReference type="NCBI Taxonomy" id="259542"/>
    <lineage>
        <taxon>Eukaryota</taxon>
        <taxon>Metazoa</taxon>
        <taxon>Spiralia</taxon>
        <taxon>Lophotrochozoa</taxon>
        <taxon>Mollusca</taxon>
        <taxon>Gastropoda</taxon>
        <taxon>Heterobranchia</taxon>
        <taxon>Euthyneura</taxon>
        <taxon>Panpulmonata</taxon>
        <taxon>Sacoglossa</taxon>
        <taxon>Placobranchoidea</taxon>
        <taxon>Plakobranchidae</taxon>
        <taxon>Plakobranchus</taxon>
    </lineage>
</organism>
<keyword evidence="2" id="KW-0964">Secreted</keyword>
<evidence type="ECO:0000259" key="8">
    <source>
        <dbReference type="PROSITE" id="PS50041"/>
    </source>
</evidence>
<keyword evidence="6" id="KW-0175">Coiled coil</keyword>
<dbReference type="SMART" id="SM00034">
    <property type="entry name" value="CLECT"/>
    <property type="match status" value="1"/>
</dbReference>
<comment type="caution">
    <text evidence="9">The sequence shown here is derived from an EMBL/GenBank/DDBJ whole genome shotgun (WGS) entry which is preliminary data.</text>
</comment>
<dbReference type="CDD" id="cd00037">
    <property type="entry name" value="CLECT"/>
    <property type="match status" value="1"/>
</dbReference>
<dbReference type="PROSITE" id="PS00615">
    <property type="entry name" value="C_TYPE_LECTIN_1"/>
    <property type="match status" value="1"/>
</dbReference>
<dbReference type="GO" id="GO:0005615">
    <property type="term" value="C:extracellular space"/>
    <property type="evidence" value="ECO:0007669"/>
    <property type="project" value="TreeGrafter"/>
</dbReference>
<evidence type="ECO:0000256" key="4">
    <source>
        <dbReference type="ARBA" id="ARBA00022734"/>
    </source>
</evidence>
<dbReference type="Pfam" id="PF00059">
    <property type="entry name" value="Lectin_C"/>
    <property type="match status" value="1"/>
</dbReference>
<gene>
    <name evidence="9" type="ORF">PoB_006035700</name>
</gene>
<dbReference type="InterPro" id="IPR051663">
    <property type="entry name" value="CLec_Tetranectin-domain"/>
</dbReference>
<evidence type="ECO:0000256" key="3">
    <source>
        <dbReference type="ARBA" id="ARBA00022729"/>
    </source>
</evidence>
<keyword evidence="5" id="KW-1015">Disulfide bond</keyword>
<dbReference type="SUPFAM" id="SSF56436">
    <property type="entry name" value="C-type lectin-like"/>
    <property type="match status" value="1"/>
</dbReference>
<dbReference type="PROSITE" id="PS50041">
    <property type="entry name" value="C_TYPE_LECTIN_2"/>
    <property type="match status" value="1"/>
</dbReference>
<dbReference type="PANTHER" id="PTHR22799:SF1">
    <property type="entry name" value="C-TYPE LECTIN DOMAIN FAMILY 11 MEMBER A"/>
    <property type="match status" value="1"/>
</dbReference>
<dbReference type="AlphaFoldDB" id="A0AAV4CPQ1"/>
<dbReference type="Proteomes" id="UP000735302">
    <property type="component" value="Unassembled WGS sequence"/>
</dbReference>
<keyword evidence="4" id="KW-0430">Lectin</keyword>
<evidence type="ECO:0000313" key="9">
    <source>
        <dbReference type="EMBL" id="GFO33852.1"/>
    </source>
</evidence>
<dbReference type="InterPro" id="IPR016187">
    <property type="entry name" value="CTDL_fold"/>
</dbReference>
<dbReference type="EMBL" id="BLXT01006838">
    <property type="protein sequence ID" value="GFO33852.1"/>
    <property type="molecule type" value="Genomic_DNA"/>
</dbReference>
<comment type="subcellular location">
    <subcellularLocation>
        <location evidence="1">Secreted</location>
    </subcellularLocation>
</comment>
<evidence type="ECO:0000256" key="7">
    <source>
        <dbReference type="SAM" id="SignalP"/>
    </source>
</evidence>
<evidence type="ECO:0000256" key="5">
    <source>
        <dbReference type="ARBA" id="ARBA00023157"/>
    </source>
</evidence>
<dbReference type="Gene3D" id="3.10.100.10">
    <property type="entry name" value="Mannose-Binding Protein A, subunit A"/>
    <property type="match status" value="1"/>
</dbReference>
<feature type="coiled-coil region" evidence="6">
    <location>
        <begin position="185"/>
        <end position="253"/>
    </location>
</feature>
<keyword evidence="3 7" id="KW-0732">Signal</keyword>
<evidence type="ECO:0000313" key="10">
    <source>
        <dbReference type="Proteomes" id="UP000735302"/>
    </source>
</evidence>
<dbReference type="GO" id="GO:0030246">
    <property type="term" value="F:carbohydrate binding"/>
    <property type="evidence" value="ECO:0007669"/>
    <property type="project" value="UniProtKB-KW"/>
</dbReference>
<dbReference type="InterPro" id="IPR018378">
    <property type="entry name" value="C-type_lectin_CS"/>
</dbReference>
<feature type="chain" id="PRO_5043349107" evidence="7">
    <location>
        <begin position="36"/>
        <end position="407"/>
    </location>
</feature>
<evidence type="ECO:0000256" key="2">
    <source>
        <dbReference type="ARBA" id="ARBA00022525"/>
    </source>
</evidence>
<reference evidence="9 10" key="1">
    <citation type="journal article" date="2021" name="Elife">
        <title>Chloroplast acquisition without the gene transfer in kleptoplastic sea slugs, Plakobranchus ocellatus.</title>
        <authorList>
            <person name="Maeda T."/>
            <person name="Takahashi S."/>
            <person name="Yoshida T."/>
            <person name="Shimamura S."/>
            <person name="Takaki Y."/>
            <person name="Nagai Y."/>
            <person name="Toyoda A."/>
            <person name="Suzuki Y."/>
            <person name="Arimoto A."/>
            <person name="Ishii H."/>
            <person name="Satoh N."/>
            <person name="Nishiyama T."/>
            <person name="Hasebe M."/>
            <person name="Maruyama T."/>
            <person name="Minagawa J."/>
            <person name="Obokata J."/>
            <person name="Shigenobu S."/>
        </authorList>
    </citation>
    <scope>NUCLEOTIDE SEQUENCE [LARGE SCALE GENOMIC DNA]</scope>
</reference>
<dbReference type="GO" id="GO:0008083">
    <property type="term" value="F:growth factor activity"/>
    <property type="evidence" value="ECO:0007669"/>
    <property type="project" value="TreeGrafter"/>
</dbReference>
<proteinExistence type="predicted"/>
<dbReference type="InterPro" id="IPR016186">
    <property type="entry name" value="C-type_lectin-like/link_sf"/>
</dbReference>
<protein>
    <submittedName>
        <fullName evidence="9">Collectin-11</fullName>
    </submittedName>
</protein>
<name>A0AAV4CPQ1_9GAST</name>
<keyword evidence="10" id="KW-1185">Reference proteome</keyword>
<dbReference type="PANTHER" id="PTHR22799">
    <property type="entry name" value="TETRANECTIN-RELATED"/>
    <property type="match status" value="1"/>
</dbReference>
<feature type="signal peptide" evidence="7">
    <location>
        <begin position="1"/>
        <end position="35"/>
    </location>
</feature>
<dbReference type="InterPro" id="IPR001304">
    <property type="entry name" value="C-type_lectin-like"/>
</dbReference>
<feature type="domain" description="C-type lectin" evidence="8">
    <location>
        <begin position="285"/>
        <end position="402"/>
    </location>
</feature>
<evidence type="ECO:0000256" key="6">
    <source>
        <dbReference type="SAM" id="Coils"/>
    </source>
</evidence>